<dbReference type="EMBL" id="CAXAMM010002378">
    <property type="protein sequence ID" value="CAK8995939.1"/>
    <property type="molecule type" value="Genomic_DNA"/>
</dbReference>
<evidence type="ECO:0000256" key="1">
    <source>
        <dbReference type="SAM" id="MobiDB-lite"/>
    </source>
</evidence>
<comment type="caution">
    <text evidence="2">The sequence shown here is derived from an EMBL/GenBank/DDBJ whole genome shotgun (WGS) entry which is preliminary data.</text>
</comment>
<feature type="non-terminal residue" evidence="2">
    <location>
        <position position="1004"/>
    </location>
</feature>
<keyword evidence="3" id="KW-1185">Reference proteome</keyword>
<dbReference type="Proteomes" id="UP001642464">
    <property type="component" value="Unassembled WGS sequence"/>
</dbReference>
<evidence type="ECO:0000313" key="2">
    <source>
        <dbReference type="EMBL" id="CAK8995939.1"/>
    </source>
</evidence>
<feature type="region of interest" description="Disordered" evidence="1">
    <location>
        <begin position="888"/>
        <end position="1004"/>
    </location>
</feature>
<name>A0ABP0I069_9DINO</name>
<feature type="compositionally biased region" description="Pro residues" evidence="1">
    <location>
        <begin position="926"/>
        <end position="944"/>
    </location>
</feature>
<feature type="region of interest" description="Disordered" evidence="1">
    <location>
        <begin position="448"/>
        <end position="482"/>
    </location>
</feature>
<feature type="compositionally biased region" description="Basic and acidic residues" evidence="1">
    <location>
        <begin position="458"/>
        <end position="469"/>
    </location>
</feature>
<feature type="compositionally biased region" description="Acidic residues" evidence="1">
    <location>
        <begin position="994"/>
        <end position="1004"/>
    </location>
</feature>
<evidence type="ECO:0000313" key="3">
    <source>
        <dbReference type="Proteomes" id="UP001642464"/>
    </source>
</evidence>
<organism evidence="2 3">
    <name type="scientific">Durusdinium trenchii</name>
    <dbReference type="NCBI Taxonomy" id="1381693"/>
    <lineage>
        <taxon>Eukaryota</taxon>
        <taxon>Sar</taxon>
        <taxon>Alveolata</taxon>
        <taxon>Dinophyceae</taxon>
        <taxon>Suessiales</taxon>
        <taxon>Symbiodiniaceae</taxon>
        <taxon>Durusdinium</taxon>
    </lineage>
</organism>
<feature type="compositionally biased region" description="Low complexity" evidence="1">
    <location>
        <begin position="975"/>
        <end position="984"/>
    </location>
</feature>
<protein>
    <submittedName>
        <fullName evidence="2">Catechol O-methyltransferase</fullName>
    </submittedName>
</protein>
<gene>
    <name evidence="2" type="ORF">SCF082_LOCUS4576</name>
</gene>
<accession>A0ABP0I069</accession>
<proteinExistence type="predicted"/>
<sequence>MTEMKAIPEYFYRYTGLPIISPANATEFMQNVKSSGAADTVISLFSGSGRLLLTLMNDPHHLLGLPPIDLRHGWNIGQRQHQQLIDQLYSRFKPAVTIAEPRCKHWSKSGNRRDPVLTQSLRDEELPTLRYLSKRIVAEVNQDHQCLLENPKGSAIWWDSPLASLEWHNHMKRYHTCQCHYMRGIPDGERHKKETSLLTNMKLKQSIAYCTCTRGHIQLQGTDTHNHVSRTAAAALFPHRFCQALSTDIVSNLEHQAHQHKKHHYAEEVSEPTSSSAAPAFAALPRSFEDIQASSLRLVGHYFILPPEKKDDLKRCLGGLLEIVSDNIKGRGALEQIFPFTTSQEMNYQEGIVYLIETLQVNFITRYVYQVRNLSKTIKFSAQDSVVSLARNVNFFGILIQLFDNCVTIFVQTFSTLERLDTYYSWEAAGLLLLGEITLAGRNALFRPRLSTPTPDTRWQEPDRDKRAGPEQLAPQPSEADEHIRANGDRIKSFKPSQDFKQLPQKLIHASKEERRRLLQGLHERLWHCGPQDMLRFLTALILPREVIMQGVSVCQDCKECRQYATKMARPLIKSDVALYFNEEATESALDLKPDVAELAIRTRMLAKQCILQSIVEERLALARKMKQQKHPPSLLVPGMLVDVYRSPAVKRELAGWHGPGELLSIQRHAGAAIVLLHGQPLMSPLNSIRRHVPLGFYVQEHLHSLKDNSPDEFYCNYEDVRDYQLQFYHDQSNRNYITGQHTHLSTIMDLVEGESHGRLFWIGWRMNDKGTMEALPDEETVSKHSILLHGNHLRLQDLIGTLHGVIFGHGLKRIPVPRGHRQGLQLRWKNNFRKHYTMEQRKLSQTTVFTSSQVSAWNTLYFYSYVQPETDPEPPLRVDTLDWDDISSIDPSARPPSAPDMSIFGPPGLDPIDENDEQSTELNQAPPPSGAPPGFPPGLPPALPSESTPQSMTGMDDPMNPSEEIIADPPPDDPGIAPSPAAPTAADLNDSNETLDPDATLDY</sequence>
<reference evidence="2 3" key="1">
    <citation type="submission" date="2024-02" db="EMBL/GenBank/DDBJ databases">
        <authorList>
            <person name="Chen Y."/>
            <person name="Shah S."/>
            <person name="Dougan E. K."/>
            <person name="Thang M."/>
            <person name="Chan C."/>
        </authorList>
    </citation>
    <scope>NUCLEOTIDE SEQUENCE [LARGE SCALE GENOMIC DNA]</scope>
</reference>